<dbReference type="NCBIfam" id="TIGR01195">
    <property type="entry name" value="oadG_fam"/>
    <property type="match status" value="1"/>
</dbReference>
<protein>
    <submittedName>
        <fullName evidence="8">OadG family protein</fullName>
    </submittedName>
</protein>
<feature type="transmembrane region" description="Helical" evidence="6">
    <location>
        <begin position="157"/>
        <end position="177"/>
    </location>
</feature>
<sequence length="252" mass="27555">MKQRKNKIVTLMLAGLLTFSLAACGNTEDESEARSQARYEEVKADLETGAETLTNTLTALTDAERESYKESTDSFTVAAVEAWEDVMDEAGELVQIQSVTSENDEDNYTATVLAECSENDVEFVYTYDKDTGAATSIAVNVEYSLATNMQRAGMNTIMGLGIVFLVLIFLCFIISLFKHVNKAVSRQEKKEEPVKAAPAPAPVAEIQEEDLTDDLELVAVITAAIAASQQTSADGFVVRSIKKANRSKWQRA</sequence>
<dbReference type="GO" id="GO:0015081">
    <property type="term" value="F:sodium ion transmembrane transporter activity"/>
    <property type="evidence" value="ECO:0007669"/>
    <property type="project" value="InterPro"/>
</dbReference>
<dbReference type="GO" id="GO:0005886">
    <property type="term" value="C:plasma membrane"/>
    <property type="evidence" value="ECO:0007669"/>
    <property type="project" value="UniProtKB-SubCell"/>
</dbReference>
<gene>
    <name evidence="8" type="ORF">IAB98_11500</name>
</gene>
<proteinExistence type="predicted"/>
<comment type="caution">
    <text evidence="8">The sequence shown here is derived from an EMBL/GenBank/DDBJ whole genome shotgun (WGS) entry which is preliminary data.</text>
</comment>
<feature type="signal peptide" evidence="7">
    <location>
        <begin position="1"/>
        <end position="22"/>
    </location>
</feature>
<evidence type="ECO:0000313" key="8">
    <source>
        <dbReference type="EMBL" id="HIR94031.1"/>
    </source>
</evidence>
<evidence type="ECO:0000256" key="1">
    <source>
        <dbReference type="ARBA" id="ARBA00004236"/>
    </source>
</evidence>
<evidence type="ECO:0000313" key="9">
    <source>
        <dbReference type="Proteomes" id="UP000886841"/>
    </source>
</evidence>
<dbReference type="GO" id="GO:0036376">
    <property type="term" value="P:sodium ion export across plasma membrane"/>
    <property type="evidence" value="ECO:0007669"/>
    <property type="project" value="InterPro"/>
</dbReference>
<keyword evidence="7" id="KW-0732">Signal</keyword>
<dbReference type="EMBL" id="DVHU01000104">
    <property type="protein sequence ID" value="HIR94031.1"/>
    <property type="molecule type" value="Genomic_DNA"/>
</dbReference>
<comment type="subcellular location">
    <subcellularLocation>
        <location evidence="1">Cell membrane</location>
    </subcellularLocation>
</comment>
<dbReference type="InterPro" id="IPR005899">
    <property type="entry name" value="Na_pump_deCOase"/>
</dbReference>
<evidence type="ECO:0000256" key="4">
    <source>
        <dbReference type="ARBA" id="ARBA00022989"/>
    </source>
</evidence>
<organism evidence="8 9">
    <name type="scientific">Candidatus Egerieimonas intestinavium</name>
    <dbReference type="NCBI Taxonomy" id="2840777"/>
    <lineage>
        <taxon>Bacteria</taxon>
        <taxon>Bacillati</taxon>
        <taxon>Bacillota</taxon>
        <taxon>Clostridia</taxon>
        <taxon>Lachnospirales</taxon>
        <taxon>Lachnospiraceae</taxon>
        <taxon>Lachnospiraceae incertae sedis</taxon>
        <taxon>Candidatus Egerieimonas</taxon>
    </lineage>
</organism>
<keyword evidence="3 6" id="KW-0812">Transmembrane</keyword>
<name>A0A9D1JH10_9FIRM</name>
<keyword evidence="4 6" id="KW-1133">Transmembrane helix</keyword>
<evidence type="ECO:0000256" key="2">
    <source>
        <dbReference type="ARBA" id="ARBA00022475"/>
    </source>
</evidence>
<evidence type="ECO:0000256" key="3">
    <source>
        <dbReference type="ARBA" id="ARBA00022692"/>
    </source>
</evidence>
<accession>A0A9D1JH10</accession>
<dbReference type="AlphaFoldDB" id="A0A9D1JH10"/>
<dbReference type="Proteomes" id="UP000886841">
    <property type="component" value="Unassembled WGS sequence"/>
</dbReference>
<feature type="chain" id="PRO_5039259108" evidence="7">
    <location>
        <begin position="23"/>
        <end position="252"/>
    </location>
</feature>
<evidence type="ECO:0000256" key="6">
    <source>
        <dbReference type="SAM" id="Phobius"/>
    </source>
</evidence>
<reference evidence="8" key="2">
    <citation type="journal article" date="2021" name="PeerJ">
        <title>Extensive microbial diversity within the chicken gut microbiome revealed by metagenomics and culture.</title>
        <authorList>
            <person name="Gilroy R."/>
            <person name="Ravi A."/>
            <person name="Getino M."/>
            <person name="Pursley I."/>
            <person name="Horton D.L."/>
            <person name="Alikhan N.F."/>
            <person name="Baker D."/>
            <person name="Gharbi K."/>
            <person name="Hall N."/>
            <person name="Watson M."/>
            <person name="Adriaenssens E.M."/>
            <person name="Foster-Nyarko E."/>
            <person name="Jarju S."/>
            <person name="Secka A."/>
            <person name="Antonio M."/>
            <person name="Oren A."/>
            <person name="Chaudhuri R.R."/>
            <person name="La Ragione R."/>
            <person name="Hildebrand F."/>
            <person name="Pallen M.J."/>
        </authorList>
    </citation>
    <scope>NUCLEOTIDE SEQUENCE</scope>
    <source>
        <strain evidence="8">ChiSxjej1B13-7041</strain>
    </source>
</reference>
<dbReference type="PROSITE" id="PS51257">
    <property type="entry name" value="PROKAR_LIPOPROTEIN"/>
    <property type="match status" value="1"/>
</dbReference>
<keyword evidence="2" id="KW-1003">Cell membrane</keyword>
<dbReference type="Pfam" id="PF04277">
    <property type="entry name" value="OAD_gamma"/>
    <property type="match status" value="1"/>
</dbReference>
<evidence type="ECO:0000256" key="7">
    <source>
        <dbReference type="SAM" id="SignalP"/>
    </source>
</evidence>
<evidence type="ECO:0000256" key="5">
    <source>
        <dbReference type="ARBA" id="ARBA00023136"/>
    </source>
</evidence>
<reference evidence="8" key="1">
    <citation type="submission" date="2020-10" db="EMBL/GenBank/DDBJ databases">
        <authorList>
            <person name="Gilroy R."/>
        </authorList>
    </citation>
    <scope>NUCLEOTIDE SEQUENCE</scope>
    <source>
        <strain evidence="8">ChiSxjej1B13-7041</strain>
    </source>
</reference>
<keyword evidence="5 6" id="KW-0472">Membrane</keyword>